<dbReference type="InterPro" id="IPR031804">
    <property type="entry name" value="DUF4743"/>
</dbReference>
<dbReference type="CDD" id="cd03676">
    <property type="entry name" value="NUDIX_Tnr3_like"/>
    <property type="match status" value="1"/>
</dbReference>
<dbReference type="AlphaFoldDB" id="A0A0C9UX79"/>
<dbReference type="EMBL" id="KN837272">
    <property type="protein sequence ID" value="KIJ29931.1"/>
    <property type="molecule type" value="Genomic_DNA"/>
</dbReference>
<dbReference type="HOGENOM" id="CLU_048013_0_1_1"/>
<feature type="domain" description="DUF4743" evidence="1">
    <location>
        <begin position="33"/>
        <end position="145"/>
    </location>
</feature>
<dbReference type="FunFam" id="3.90.79.10:FF:000019">
    <property type="entry name" value="Thiamin pyrophosphokinase, putative"/>
    <property type="match status" value="1"/>
</dbReference>
<name>A0A0C9UX79_SPHS4</name>
<evidence type="ECO:0000259" key="1">
    <source>
        <dbReference type="Pfam" id="PF15916"/>
    </source>
</evidence>
<organism evidence="2 3">
    <name type="scientific">Sphaerobolus stellatus (strain SS14)</name>
    <dbReference type="NCBI Taxonomy" id="990650"/>
    <lineage>
        <taxon>Eukaryota</taxon>
        <taxon>Fungi</taxon>
        <taxon>Dikarya</taxon>
        <taxon>Basidiomycota</taxon>
        <taxon>Agaricomycotina</taxon>
        <taxon>Agaricomycetes</taxon>
        <taxon>Phallomycetidae</taxon>
        <taxon>Geastrales</taxon>
        <taxon>Sphaerobolaceae</taxon>
        <taxon>Sphaerobolus</taxon>
    </lineage>
</organism>
<accession>A0A0C9UX79</accession>
<dbReference type="SUPFAM" id="SSF55811">
    <property type="entry name" value="Nudix"/>
    <property type="match status" value="1"/>
</dbReference>
<proteinExistence type="predicted"/>
<dbReference type="PANTHER" id="PTHR13622">
    <property type="entry name" value="THIAMIN PYROPHOSPHOKINASE"/>
    <property type="match status" value="1"/>
</dbReference>
<dbReference type="GO" id="GO:0044715">
    <property type="term" value="F:8-oxo-dGDP phosphatase activity"/>
    <property type="evidence" value="ECO:0007669"/>
    <property type="project" value="TreeGrafter"/>
</dbReference>
<evidence type="ECO:0000313" key="3">
    <source>
        <dbReference type="Proteomes" id="UP000054279"/>
    </source>
</evidence>
<dbReference type="OrthoDB" id="10261522at2759"/>
<reference evidence="2 3" key="1">
    <citation type="submission" date="2014-06" db="EMBL/GenBank/DDBJ databases">
        <title>Evolutionary Origins and Diversification of the Mycorrhizal Mutualists.</title>
        <authorList>
            <consortium name="DOE Joint Genome Institute"/>
            <consortium name="Mycorrhizal Genomics Consortium"/>
            <person name="Kohler A."/>
            <person name="Kuo A."/>
            <person name="Nagy L.G."/>
            <person name="Floudas D."/>
            <person name="Copeland A."/>
            <person name="Barry K.W."/>
            <person name="Cichocki N."/>
            <person name="Veneault-Fourrey C."/>
            <person name="LaButti K."/>
            <person name="Lindquist E.A."/>
            <person name="Lipzen A."/>
            <person name="Lundell T."/>
            <person name="Morin E."/>
            <person name="Murat C."/>
            <person name="Riley R."/>
            <person name="Ohm R."/>
            <person name="Sun H."/>
            <person name="Tunlid A."/>
            <person name="Henrissat B."/>
            <person name="Grigoriev I.V."/>
            <person name="Hibbett D.S."/>
            <person name="Martin F."/>
        </authorList>
    </citation>
    <scope>NUCLEOTIDE SEQUENCE [LARGE SCALE GENOMIC DNA]</scope>
    <source>
        <strain evidence="2 3">SS14</strain>
    </source>
</reference>
<dbReference type="Proteomes" id="UP000054279">
    <property type="component" value="Unassembled WGS sequence"/>
</dbReference>
<protein>
    <submittedName>
        <fullName evidence="2">Unplaced genomic scaffold SPHSTscaffold_197, whole genome shotgun sequence</fullName>
    </submittedName>
</protein>
<gene>
    <name evidence="2" type="ORF">M422DRAFT_76722</name>
</gene>
<evidence type="ECO:0000313" key="2">
    <source>
        <dbReference type="EMBL" id="KIJ29931.1"/>
    </source>
</evidence>
<keyword evidence="3" id="KW-1185">Reference proteome</keyword>
<sequence length="320" mass="36703">MVRSLLPVLETCDNFRLATDSEHLTEFRLTPDAKHIIGLIPDAVFTALQESDNDPEQPVWDIRPENDTSRATLTFHPRLDSAKSRSEALKTIVEGWRDGGLFPNQISLRLWRNELYTIYADAFGPRTEDNIAFYLERTACALFGLVTYGVHMTMYTQDWKVWVPTRAKTKQTWALYLDNTVAGGIPHGMTAFDSLVKECSEEANLKEEFVKKNARACGAVSYFFRSEKGFLQPEVQFIYDLPVPVGQEETYIPRPLDGEVESFTLETFDYVIEMMHGGRFKPNCALVFIDFMIRHGKITAENEPNYLEIMSRLHGRFGYE</sequence>
<dbReference type="InterPro" id="IPR015797">
    <property type="entry name" value="NUDIX_hydrolase-like_dom_sf"/>
</dbReference>
<dbReference type="PANTHER" id="PTHR13622:SF8">
    <property type="entry name" value="THIAMIN PYROPHOSPHOKINASE 1"/>
    <property type="match status" value="1"/>
</dbReference>
<dbReference type="Gene3D" id="3.90.79.10">
    <property type="entry name" value="Nucleoside Triphosphate Pyrophosphohydrolase"/>
    <property type="match status" value="1"/>
</dbReference>
<dbReference type="Pfam" id="PF15916">
    <property type="entry name" value="DUF4743"/>
    <property type="match status" value="1"/>
</dbReference>